<comment type="caution">
    <text evidence="1">The sequence shown here is derived from an EMBL/GenBank/DDBJ whole genome shotgun (WGS) entry which is preliminary data.</text>
</comment>
<evidence type="ECO:0000313" key="2">
    <source>
        <dbReference type="Proteomes" id="UP000051236"/>
    </source>
</evidence>
<keyword evidence="2" id="KW-1185">Reference proteome</keyword>
<evidence type="ECO:0008006" key="3">
    <source>
        <dbReference type="Google" id="ProtNLM"/>
    </source>
</evidence>
<dbReference type="STRING" id="1423734.FC83_GL000795"/>
<dbReference type="eggNOG" id="COG5584">
    <property type="taxonomic scope" value="Bacteria"/>
</dbReference>
<dbReference type="PATRIC" id="fig|1423734.3.peg.803"/>
<evidence type="ECO:0000313" key="1">
    <source>
        <dbReference type="EMBL" id="KRM35768.1"/>
    </source>
</evidence>
<proteinExistence type="predicted"/>
<sequence length="93" mass="10598">MAGVLLSGAMTYGCQFVKRQRRDEILDHVKALFLREGPIEGAWIEQRPAQYSDNQRHTKAYFGGITRQEDDGLQQYEFAADTATGELLDVYKI</sequence>
<dbReference type="EMBL" id="AZGA01000011">
    <property type="protein sequence ID" value="KRM35768.1"/>
    <property type="molecule type" value="Genomic_DNA"/>
</dbReference>
<organism evidence="1 2">
    <name type="scientific">Agrilactobacillus composti DSM 18527 = JCM 14202</name>
    <dbReference type="NCBI Taxonomy" id="1423734"/>
    <lineage>
        <taxon>Bacteria</taxon>
        <taxon>Bacillati</taxon>
        <taxon>Bacillota</taxon>
        <taxon>Bacilli</taxon>
        <taxon>Lactobacillales</taxon>
        <taxon>Lactobacillaceae</taxon>
        <taxon>Agrilactobacillus</taxon>
    </lineage>
</organism>
<dbReference type="Proteomes" id="UP000051236">
    <property type="component" value="Unassembled WGS sequence"/>
</dbReference>
<name>A0A0R1Y027_9LACO</name>
<protein>
    <recommendedName>
        <fullName evidence="3">PepSY domain-containing protein</fullName>
    </recommendedName>
</protein>
<gene>
    <name evidence="1" type="ORF">FC83_GL000795</name>
</gene>
<accession>A0A0R1Y027</accession>
<reference evidence="1 2" key="1">
    <citation type="journal article" date="2015" name="Genome Announc.">
        <title>Expanding the biotechnology potential of lactobacilli through comparative genomics of 213 strains and associated genera.</title>
        <authorList>
            <person name="Sun Z."/>
            <person name="Harris H.M."/>
            <person name="McCann A."/>
            <person name="Guo C."/>
            <person name="Argimon S."/>
            <person name="Zhang W."/>
            <person name="Yang X."/>
            <person name="Jeffery I.B."/>
            <person name="Cooney J.C."/>
            <person name="Kagawa T.F."/>
            <person name="Liu W."/>
            <person name="Song Y."/>
            <person name="Salvetti E."/>
            <person name="Wrobel A."/>
            <person name="Rasinkangas P."/>
            <person name="Parkhill J."/>
            <person name="Rea M.C."/>
            <person name="O'Sullivan O."/>
            <person name="Ritari J."/>
            <person name="Douillard F.P."/>
            <person name="Paul Ross R."/>
            <person name="Yang R."/>
            <person name="Briner A.E."/>
            <person name="Felis G.E."/>
            <person name="de Vos W.M."/>
            <person name="Barrangou R."/>
            <person name="Klaenhammer T.R."/>
            <person name="Caufield P.W."/>
            <person name="Cui Y."/>
            <person name="Zhang H."/>
            <person name="O'Toole P.W."/>
        </authorList>
    </citation>
    <scope>NUCLEOTIDE SEQUENCE [LARGE SCALE GENOMIC DNA]</scope>
    <source>
        <strain evidence="1 2">DSM 18527</strain>
    </source>
</reference>
<dbReference type="AlphaFoldDB" id="A0A0R1Y027"/>